<dbReference type="RefSeq" id="WP_116283772.1">
    <property type="nucleotide sequence ID" value="NZ_NBXA01000026.1"/>
</dbReference>
<dbReference type="Pfam" id="PF13625">
    <property type="entry name" value="Helicase_C_3"/>
    <property type="match status" value="1"/>
</dbReference>
<evidence type="ECO:0000313" key="3">
    <source>
        <dbReference type="Proteomes" id="UP000256709"/>
    </source>
</evidence>
<accession>A0A3E0VCE3</accession>
<dbReference type="EMBL" id="NBXA01000026">
    <property type="protein sequence ID" value="RFA07223.1"/>
    <property type="molecule type" value="Genomic_DNA"/>
</dbReference>
<comment type="caution">
    <text evidence="2">The sequence shown here is derived from an EMBL/GenBank/DDBJ whole genome shotgun (WGS) entry which is preliminary data.</text>
</comment>
<gene>
    <name evidence="2" type="ORF">B7R21_13420</name>
</gene>
<dbReference type="Proteomes" id="UP000256709">
    <property type="component" value="Unassembled WGS sequence"/>
</dbReference>
<dbReference type="InterPro" id="IPR032830">
    <property type="entry name" value="XPB/Ssl2_N"/>
</dbReference>
<protein>
    <recommendedName>
        <fullName evidence="1">Helicase XPB/Ssl2 N-terminal domain-containing protein</fullName>
    </recommendedName>
</protein>
<organism evidence="2 3">
    <name type="scientific">Subtercola boreus</name>
    <dbReference type="NCBI Taxonomy" id="120213"/>
    <lineage>
        <taxon>Bacteria</taxon>
        <taxon>Bacillati</taxon>
        <taxon>Actinomycetota</taxon>
        <taxon>Actinomycetes</taxon>
        <taxon>Micrococcales</taxon>
        <taxon>Microbacteriaceae</taxon>
        <taxon>Subtercola</taxon>
    </lineage>
</organism>
<name>A0A3E0VCE3_9MICO</name>
<proteinExistence type="predicted"/>
<reference evidence="2 3" key="1">
    <citation type="submission" date="2017-04" db="EMBL/GenBank/DDBJ databases">
        <title>Comparative genome analysis of Subtercola boreus.</title>
        <authorList>
            <person name="Cho Y.-J."/>
            <person name="Cho A."/>
            <person name="Kim O.-S."/>
            <person name="Lee J.-I."/>
        </authorList>
    </citation>
    <scope>NUCLEOTIDE SEQUENCE [LARGE SCALE GENOMIC DNA]</scope>
    <source>
        <strain evidence="2 3">P27444</strain>
    </source>
</reference>
<feature type="domain" description="Helicase XPB/Ssl2 N-terminal" evidence="1">
    <location>
        <begin position="329"/>
        <end position="453"/>
    </location>
</feature>
<evidence type="ECO:0000259" key="1">
    <source>
        <dbReference type="Pfam" id="PF13625"/>
    </source>
</evidence>
<dbReference type="AlphaFoldDB" id="A0A3E0VCE3"/>
<dbReference type="OrthoDB" id="3415124at2"/>
<sequence length="602" mass="64216">MSDTLALASRLQTESDDALISLLESRNLSGRDLRDFFDLADALLRPESVMDALSHLDRPTLALVAEGGVRVADASPPLLDAAAAMLLADVDGVLQPYDSVRAVLEGWPAAGLPSISDLAGVEAPTAPPAPSSVERDGTDRIAAESAFETTVAVTELTNALATLPARELAKGGLAVPDAKRLAAATGQPPETMNVILRVARIAGLAARENSSWFATPYSREWMLLPLAERWGRLASAWLSALHENVRDVLCRRIDSTWGENLTEYLEWLYPAGGEGLSRQIAEFTVDAERLGIVTAGFASSAGTALLCENEAAAIHQVELLLPPEVDTVYLQHDLTIVAPGPLKPEIDATLRQLAQVESHSIASSYRISQGSIARALSAGFTADSIRSFLASIAPGGIPQPLEYLIAESSARYGLLRAGALEQLGADQPRSFVRSDDISLLHTIAVDANLTSLDLLFEGANRLTSRYDLDTVYWMLVDARYPVIAEGADGNPVALNRLHVAEPRRHITNEVAEQLVNRLRGSGVRPGADTAEAWLVRQLDVAVKGKTPVIVTVRLPNGSEVSFPVVPTSIGSGRMRGTDQKAGVERTLPLASITQVQLAPAAS</sequence>
<evidence type="ECO:0000313" key="2">
    <source>
        <dbReference type="EMBL" id="RFA07223.1"/>
    </source>
</evidence>